<accession>A0A382C8C7</accession>
<feature type="region of interest" description="Disordered" evidence="3">
    <location>
        <begin position="38"/>
        <end position="57"/>
    </location>
</feature>
<reference evidence="5" key="1">
    <citation type="submission" date="2018-05" db="EMBL/GenBank/DDBJ databases">
        <authorList>
            <person name="Lanie J.A."/>
            <person name="Ng W.-L."/>
            <person name="Kazmierczak K.M."/>
            <person name="Andrzejewski T.M."/>
            <person name="Davidsen T.M."/>
            <person name="Wayne K.J."/>
            <person name="Tettelin H."/>
            <person name="Glass J.I."/>
            <person name="Rusch D."/>
            <person name="Podicherti R."/>
            <person name="Tsui H.-C.T."/>
            <person name="Winkler M.E."/>
        </authorList>
    </citation>
    <scope>NUCLEOTIDE SEQUENCE</scope>
</reference>
<dbReference type="GO" id="GO:0016787">
    <property type="term" value="F:hydrolase activity"/>
    <property type="evidence" value="ECO:0007669"/>
    <property type="project" value="UniProtKB-KW"/>
</dbReference>
<dbReference type="EMBL" id="UINC01033209">
    <property type="protein sequence ID" value="SVB22119.1"/>
    <property type="molecule type" value="Genomic_DNA"/>
</dbReference>
<comment type="similarity">
    <text evidence="1">Belongs to the type-B carboxylesterase/lipase family.</text>
</comment>
<dbReference type="AlphaFoldDB" id="A0A382C8C7"/>
<evidence type="ECO:0000256" key="2">
    <source>
        <dbReference type="ARBA" id="ARBA00022801"/>
    </source>
</evidence>
<sequence>MNNKTETITIFTHLGPVVGKKETNGSYFKGIPYGADTSGKNRWRSPQEPKPWTEDFDASSFGPQCPQFRMGEGGFRDSIAKAYGVEVPPEEMPIESEDCLRLNVFSPDTHSKEKLPVMFWIHGGALRYGSGDPYLPEGLLGKDIILVSINYRLGELGFFAHPSLKEEGNATTTNFGLLDQIKALEWVQKNIENFGGDPSNVTIFGESAGGLSVAALLVSPLSKGLFHKAIVQSGGFARMSLHAYELNELGTTGGMLGKSFCNVCGVAEGPDQIDKMRELPVEDIIQKGIGFPSSLYVDDVSMLSPVIQGFEEGINHKVPTIIGTNADEGTALYWGSPLADEAPPVDSVERYLTIIKERFGDDEKKLLSIYPASDTKEMVNSSKRLLGDSLFGAPSYYAANAMAARDEEIYFYHFNQKPSGKAGEVLGAFHAYEIGYVFGIGGLGPIENQKLSDCMLSYWTNFSKTGNPNDFNLPNWEKMRSSKDTWHELGPSIGEKEISRLEIYDLLKKVV</sequence>
<keyword evidence="2" id="KW-0378">Hydrolase</keyword>
<proteinExistence type="inferred from homology"/>
<evidence type="ECO:0000256" key="3">
    <source>
        <dbReference type="SAM" id="MobiDB-lite"/>
    </source>
</evidence>
<organism evidence="5">
    <name type="scientific">marine metagenome</name>
    <dbReference type="NCBI Taxonomy" id="408172"/>
    <lineage>
        <taxon>unclassified sequences</taxon>
        <taxon>metagenomes</taxon>
        <taxon>ecological metagenomes</taxon>
    </lineage>
</organism>
<name>A0A382C8C7_9ZZZZ</name>
<feature type="domain" description="Carboxylesterase type B" evidence="4">
    <location>
        <begin position="9"/>
        <end position="491"/>
    </location>
</feature>
<dbReference type="PROSITE" id="PS00122">
    <property type="entry name" value="CARBOXYLESTERASE_B_1"/>
    <property type="match status" value="1"/>
</dbReference>
<dbReference type="InterPro" id="IPR002018">
    <property type="entry name" value="CarbesteraseB"/>
</dbReference>
<dbReference type="SUPFAM" id="SSF53474">
    <property type="entry name" value="alpha/beta-Hydrolases"/>
    <property type="match status" value="1"/>
</dbReference>
<dbReference type="InterPro" id="IPR029058">
    <property type="entry name" value="AB_hydrolase_fold"/>
</dbReference>
<evidence type="ECO:0000259" key="4">
    <source>
        <dbReference type="Pfam" id="PF00135"/>
    </source>
</evidence>
<gene>
    <name evidence="5" type="ORF">METZ01_LOCUS174973</name>
</gene>
<dbReference type="InterPro" id="IPR050309">
    <property type="entry name" value="Type-B_Carboxylest/Lipase"/>
</dbReference>
<dbReference type="PANTHER" id="PTHR11559">
    <property type="entry name" value="CARBOXYLESTERASE"/>
    <property type="match status" value="1"/>
</dbReference>
<evidence type="ECO:0000313" key="5">
    <source>
        <dbReference type="EMBL" id="SVB22119.1"/>
    </source>
</evidence>
<evidence type="ECO:0000256" key="1">
    <source>
        <dbReference type="ARBA" id="ARBA00005964"/>
    </source>
</evidence>
<dbReference type="Pfam" id="PF00135">
    <property type="entry name" value="COesterase"/>
    <property type="match status" value="1"/>
</dbReference>
<protein>
    <recommendedName>
        <fullName evidence="4">Carboxylesterase type B domain-containing protein</fullName>
    </recommendedName>
</protein>
<dbReference type="InterPro" id="IPR019826">
    <property type="entry name" value="Carboxylesterase_B_AS"/>
</dbReference>
<dbReference type="Gene3D" id="3.40.50.1820">
    <property type="entry name" value="alpha/beta hydrolase"/>
    <property type="match status" value="1"/>
</dbReference>